<evidence type="ECO:0000313" key="4">
    <source>
        <dbReference type="Proteomes" id="UP000199668"/>
    </source>
</evidence>
<evidence type="ECO:0000313" key="3">
    <source>
        <dbReference type="EMBL" id="SFM35166.1"/>
    </source>
</evidence>
<dbReference type="AlphaFoldDB" id="A0A1I4Q5S8"/>
<feature type="compositionally biased region" description="Basic and acidic residues" evidence="1">
    <location>
        <begin position="138"/>
        <end position="150"/>
    </location>
</feature>
<name>A0A1I4Q5S8_9BACI</name>
<accession>A0A1I4Q5S8</accession>
<keyword evidence="4" id="KW-1185">Reference proteome</keyword>
<dbReference type="InterPro" id="IPR019096">
    <property type="entry name" value="YopX_protein"/>
</dbReference>
<dbReference type="Pfam" id="PF09643">
    <property type="entry name" value="YopX"/>
    <property type="match status" value="1"/>
</dbReference>
<dbReference type="NCBIfam" id="TIGR01671">
    <property type="entry name" value="phage_TIGR01671"/>
    <property type="match status" value="1"/>
</dbReference>
<gene>
    <name evidence="3" type="ORF">SAMN04488054_1374</name>
</gene>
<organism evidence="3 4">
    <name type="scientific">Salibacterium qingdaonense</name>
    <dbReference type="NCBI Taxonomy" id="266892"/>
    <lineage>
        <taxon>Bacteria</taxon>
        <taxon>Bacillati</taxon>
        <taxon>Bacillota</taxon>
        <taxon>Bacilli</taxon>
        <taxon>Bacillales</taxon>
        <taxon>Bacillaceae</taxon>
    </lineage>
</organism>
<dbReference type="STRING" id="266892.SAMN04488054_1374"/>
<dbReference type="OrthoDB" id="1809393at2"/>
<dbReference type="SUPFAM" id="SSF159006">
    <property type="entry name" value="YopX-like"/>
    <property type="match status" value="1"/>
</dbReference>
<feature type="domain" description="YopX protein" evidence="2">
    <location>
        <begin position="9"/>
        <end position="126"/>
    </location>
</feature>
<proteinExistence type="predicted"/>
<evidence type="ECO:0000259" key="2">
    <source>
        <dbReference type="Pfam" id="PF09643"/>
    </source>
</evidence>
<feature type="region of interest" description="Disordered" evidence="1">
    <location>
        <begin position="128"/>
        <end position="150"/>
    </location>
</feature>
<protein>
    <submittedName>
        <fullName evidence="3">Phage uncharacterized protein TIGR01671</fullName>
    </submittedName>
</protein>
<dbReference type="RefSeq" id="WP_090928403.1">
    <property type="nucleotide sequence ID" value="NZ_FOTY01000037.1"/>
</dbReference>
<dbReference type="Gene3D" id="2.30.30.290">
    <property type="entry name" value="YopX-like domains"/>
    <property type="match status" value="1"/>
</dbReference>
<dbReference type="InterPro" id="IPR010024">
    <property type="entry name" value="CHP16711"/>
</dbReference>
<reference evidence="3 4" key="1">
    <citation type="submission" date="2016-10" db="EMBL/GenBank/DDBJ databases">
        <authorList>
            <person name="de Groot N.N."/>
        </authorList>
    </citation>
    <scope>NUCLEOTIDE SEQUENCE [LARGE SCALE GENOMIC DNA]</scope>
    <source>
        <strain evidence="3 4">CGMCC 1.6134</strain>
    </source>
</reference>
<dbReference type="Proteomes" id="UP000199668">
    <property type="component" value="Unassembled WGS sequence"/>
</dbReference>
<sequence>MRPLKFKFWDTDYAEMLTEDDYSAEELGVMLSDHERYVPRQYTGIDEDDKEIYEGDIIDFTVFDIEDNDTQYRGVVTFAGGMFQLWKSVESEFYGSDGPFELYWVHLQDDELKVLGNIHENPELLEVEHDTNSAGGPGDHEEKRAAETAL</sequence>
<evidence type="ECO:0000256" key="1">
    <source>
        <dbReference type="SAM" id="MobiDB-lite"/>
    </source>
</evidence>
<dbReference type="InterPro" id="IPR023385">
    <property type="entry name" value="YopX-like_C"/>
</dbReference>
<dbReference type="EMBL" id="FOTY01000037">
    <property type="protein sequence ID" value="SFM35166.1"/>
    <property type="molecule type" value="Genomic_DNA"/>
</dbReference>